<feature type="domain" description="Tr-type G" evidence="11">
    <location>
        <begin position="211"/>
        <end position="381"/>
    </location>
</feature>
<dbReference type="SUPFAM" id="SSF52540">
    <property type="entry name" value="P-loop containing nucleoside triphosphate hydrolases"/>
    <property type="match status" value="1"/>
</dbReference>
<dbReference type="InterPro" id="IPR015760">
    <property type="entry name" value="TIF_IF2"/>
</dbReference>
<evidence type="ECO:0000259" key="11">
    <source>
        <dbReference type="PROSITE" id="PS51722"/>
    </source>
</evidence>
<dbReference type="Pfam" id="PF00009">
    <property type="entry name" value="GTP_EFTU"/>
    <property type="match status" value="1"/>
</dbReference>
<dbReference type="SUPFAM" id="SSF52156">
    <property type="entry name" value="Initiation factor IF2/eIF5b, domain 3"/>
    <property type="match status" value="1"/>
</dbReference>
<sequence length="715" mass="77582">MTAEKKSKEKKAKAKPAAKTVSKKKKPALTAKKEPATEKKTSAKKKISAKKEIVVTAPAKKSTPSAESTAPPVKSHEPKVTISTAVPAPKSTPEPKPKKEKVPVKLSTEEELLLKQMEEEEDRKRKAEAAKIKVKIPITVGALAELFGMKPGELISQLIQLGVFANINQLLSDEVVFKVAAKLSKVIEKEKDEAEKVFSTDEGEDKTTLKLRPPVVTLMGHVDHGKTSLLDAIRQSNVAGGEAGKITQHIGAYMVDIPNKGHVTFLDTPGHEAFTAIRARGANVTDVVVLVVAADDGVMPQTVEAINHARDASCPIVVAVNKSDLPTANPQRVMQQLQQYELVPEEWGGKTIFVNVSAKTGAGIDKLLELLILEAEMLDLKANPDTHAKGTILEAKLTKGQGAVSTVLVQRGTLRIGDMVVAGPYYGRVRAMKNDRGKNIKEASVSHAVEMHGLPGVCEAGELFSVVESEALARQIAEKRELENREKEMHGAQAKHFSLQQLHSKLQEGQLKELKLIIKADAQGSLEGLTRTLTQAVSDKISVRVIHGGIGGVNESDVMLAMASDAVIIGFHVKADVRAQTLIEKEGIDARFYRIIYEAAEDVLKAMEGLLEPAEKEVVEGRVEVRQVFKSSKIGNIGGAIVTKGRVARSHHVRLIRDNIVVFDGKLASLKRFKDDAREVQEGYECGIVLAGFDDLQPGDIVEAYRLEKVASKLI</sequence>
<comment type="similarity">
    <text evidence="1 8 9">Belongs to the TRAFAC class translation factor GTPase superfamily. Classic translation factor GTPase family. IF-2 subfamily.</text>
</comment>
<comment type="function">
    <text evidence="7 8 9">One of the essential components for the initiation of protein synthesis. Protects formylmethionyl-tRNA from spontaneous hydrolysis and promotes its binding to the 30S ribosomal subunits. Also involved in the hydrolysis of GTP during the formation of the 70S ribosomal complex.</text>
</comment>
<feature type="compositionally biased region" description="Basic and acidic residues" evidence="10">
    <location>
        <begin position="31"/>
        <end position="41"/>
    </location>
</feature>
<dbReference type="FunFam" id="2.40.30.10:FF:000054">
    <property type="entry name" value="Translation initiation factor IF-2"/>
    <property type="match status" value="1"/>
</dbReference>
<dbReference type="FunFam" id="3.40.50.10050:FF:000001">
    <property type="entry name" value="Translation initiation factor IF-2"/>
    <property type="match status" value="1"/>
</dbReference>
<gene>
    <name evidence="8" type="primary">infB</name>
    <name evidence="12" type="ORF">COV74_05065</name>
</gene>
<protein>
    <recommendedName>
        <fullName evidence="2 8">Translation initiation factor IF-2</fullName>
    </recommendedName>
</protein>
<evidence type="ECO:0000256" key="9">
    <source>
        <dbReference type="RuleBase" id="RU000644"/>
    </source>
</evidence>
<dbReference type="PROSITE" id="PS51722">
    <property type="entry name" value="G_TR_2"/>
    <property type="match status" value="1"/>
</dbReference>
<evidence type="ECO:0000256" key="7">
    <source>
        <dbReference type="ARBA" id="ARBA00025162"/>
    </source>
</evidence>
<dbReference type="InterPro" id="IPR027417">
    <property type="entry name" value="P-loop_NTPase"/>
</dbReference>
<dbReference type="PROSITE" id="PS01176">
    <property type="entry name" value="IF2"/>
    <property type="match status" value="1"/>
</dbReference>
<keyword evidence="6 8" id="KW-0342">GTP-binding</keyword>
<dbReference type="InterPro" id="IPR006847">
    <property type="entry name" value="IF2_N"/>
</dbReference>
<dbReference type="GO" id="GO:0005829">
    <property type="term" value="C:cytosol"/>
    <property type="evidence" value="ECO:0007669"/>
    <property type="project" value="TreeGrafter"/>
</dbReference>
<evidence type="ECO:0000256" key="2">
    <source>
        <dbReference type="ARBA" id="ARBA00020675"/>
    </source>
</evidence>
<feature type="compositionally biased region" description="Basic and acidic residues" evidence="10">
    <location>
        <begin position="93"/>
        <end position="103"/>
    </location>
</feature>
<evidence type="ECO:0000313" key="13">
    <source>
        <dbReference type="Proteomes" id="UP000230859"/>
    </source>
</evidence>
<feature type="binding site" evidence="8">
    <location>
        <begin position="267"/>
        <end position="271"/>
    </location>
    <ligand>
        <name>GTP</name>
        <dbReference type="ChEBI" id="CHEBI:37565"/>
    </ligand>
</feature>
<dbReference type="Gene3D" id="2.40.30.10">
    <property type="entry name" value="Translation factors"/>
    <property type="match status" value="2"/>
</dbReference>
<keyword evidence="8" id="KW-0963">Cytoplasm</keyword>
<dbReference type="InterPro" id="IPR053905">
    <property type="entry name" value="EF-G-like_DII"/>
</dbReference>
<keyword evidence="4 8" id="KW-0547">Nucleotide-binding</keyword>
<dbReference type="CDD" id="cd03692">
    <property type="entry name" value="mtIF2_IVc"/>
    <property type="match status" value="1"/>
</dbReference>
<dbReference type="HAMAP" id="MF_00100_B">
    <property type="entry name" value="IF_2_B"/>
    <property type="match status" value="1"/>
</dbReference>
<evidence type="ECO:0000256" key="8">
    <source>
        <dbReference type="HAMAP-Rule" id="MF_00100"/>
    </source>
</evidence>
<dbReference type="Pfam" id="PF22042">
    <property type="entry name" value="EF-G_D2"/>
    <property type="match status" value="1"/>
</dbReference>
<dbReference type="AlphaFoldDB" id="A0A2H0LPR6"/>
<comment type="caution">
    <text evidence="8">Lacks conserved residue(s) required for the propagation of feature annotation.</text>
</comment>
<feature type="region of interest" description="Disordered" evidence="10">
    <location>
        <begin position="1"/>
        <end position="104"/>
    </location>
</feature>
<accession>A0A2H0LPR6</accession>
<dbReference type="NCBIfam" id="TIGR00231">
    <property type="entry name" value="small_GTP"/>
    <property type="match status" value="1"/>
</dbReference>
<dbReference type="GO" id="GO:0003924">
    <property type="term" value="F:GTPase activity"/>
    <property type="evidence" value="ECO:0007669"/>
    <property type="project" value="UniProtKB-UniRule"/>
</dbReference>
<dbReference type="InterPro" id="IPR036925">
    <property type="entry name" value="TIF_IF2_dom3_sf"/>
</dbReference>
<evidence type="ECO:0000256" key="4">
    <source>
        <dbReference type="ARBA" id="ARBA00022741"/>
    </source>
</evidence>
<feature type="compositionally biased region" description="Basic residues" evidence="10">
    <location>
        <begin position="8"/>
        <end position="27"/>
    </location>
</feature>
<evidence type="ECO:0000256" key="1">
    <source>
        <dbReference type="ARBA" id="ARBA00007733"/>
    </source>
</evidence>
<name>A0A2H0LPR6_9BACT</name>
<dbReference type="InterPro" id="IPR009000">
    <property type="entry name" value="Transl_B-barrel_sf"/>
</dbReference>
<evidence type="ECO:0000256" key="10">
    <source>
        <dbReference type="SAM" id="MobiDB-lite"/>
    </source>
</evidence>
<dbReference type="Gene3D" id="3.40.50.300">
    <property type="entry name" value="P-loop containing nucleotide triphosphate hydrolases"/>
    <property type="match status" value="1"/>
</dbReference>
<dbReference type="InterPro" id="IPR000178">
    <property type="entry name" value="TF_IF2_bacterial-like"/>
</dbReference>
<organism evidence="12 13">
    <name type="scientific">Candidatus Abzuiibacterium crystallinum</name>
    <dbReference type="NCBI Taxonomy" id="1974748"/>
    <lineage>
        <taxon>Bacteria</taxon>
        <taxon>Pseudomonadati</taxon>
        <taxon>Candidatus Omnitrophota</taxon>
        <taxon>Candidatus Abzuiibacterium</taxon>
    </lineage>
</organism>
<evidence type="ECO:0000313" key="12">
    <source>
        <dbReference type="EMBL" id="PIQ86367.1"/>
    </source>
</evidence>
<proteinExistence type="inferred from homology"/>
<dbReference type="GO" id="GO:0005525">
    <property type="term" value="F:GTP binding"/>
    <property type="evidence" value="ECO:0007669"/>
    <property type="project" value="UniProtKB-KW"/>
</dbReference>
<dbReference type="EMBL" id="PCVY01000045">
    <property type="protein sequence ID" value="PIQ86367.1"/>
    <property type="molecule type" value="Genomic_DNA"/>
</dbReference>
<feature type="binding site" evidence="8">
    <location>
        <begin position="220"/>
        <end position="227"/>
    </location>
    <ligand>
        <name>GTP</name>
        <dbReference type="ChEBI" id="CHEBI:37565"/>
    </ligand>
</feature>
<dbReference type="InterPro" id="IPR044145">
    <property type="entry name" value="IF2_II"/>
</dbReference>
<dbReference type="PANTHER" id="PTHR43381">
    <property type="entry name" value="TRANSLATION INITIATION FACTOR IF-2-RELATED"/>
    <property type="match status" value="1"/>
</dbReference>
<evidence type="ECO:0000256" key="5">
    <source>
        <dbReference type="ARBA" id="ARBA00022917"/>
    </source>
</evidence>
<dbReference type="Pfam" id="PF04760">
    <property type="entry name" value="IF2_N"/>
    <property type="match status" value="1"/>
</dbReference>
<dbReference type="Gene3D" id="3.40.50.10050">
    <property type="entry name" value="Translation initiation factor IF- 2, domain 3"/>
    <property type="match status" value="1"/>
</dbReference>
<evidence type="ECO:0000256" key="3">
    <source>
        <dbReference type="ARBA" id="ARBA00022540"/>
    </source>
</evidence>
<comment type="subcellular location">
    <subcellularLocation>
        <location evidence="8">Cytoplasm</location>
    </subcellularLocation>
</comment>
<dbReference type="FunFam" id="3.40.50.300:FF:000019">
    <property type="entry name" value="Translation initiation factor IF-2"/>
    <property type="match status" value="1"/>
</dbReference>
<keyword evidence="5 8" id="KW-0648">Protein biosynthesis</keyword>
<dbReference type="CDD" id="cd03702">
    <property type="entry name" value="IF2_mtIF2_II"/>
    <property type="match status" value="1"/>
</dbReference>
<dbReference type="PANTHER" id="PTHR43381:SF5">
    <property type="entry name" value="TR-TYPE G DOMAIN-CONTAINING PROTEIN"/>
    <property type="match status" value="1"/>
</dbReference>
<dbReference type="InterPro" id="IPR023115">
    <property type="entry name" value="TIF_IF2_dom3"/>
</dbReference>
<dbReference type="FunFam" id="2.40.30.10:FF:000008">
    <property type="entry name" value="Translation initiation factor IF-2"/>
    <property type="match status" value="1"/>
</dbReference>
<dbReference type="CDD" id="cd01887">
    <property type="entry name" value="IF2_eIF5B"/>
    <property type="match status" value="1"/>
</dbReference>
<reference evidence="12 13" key="1">
    <citation type="submission" date="2017-09" db="EMBL/GenBank/DDBJ databases">
        <title>Depth-based differentiation of microbial function through sediment-hosted aquifers and enrichment of novel symbionts in the deep terrestrial subsurface.</title>
        <authorList>
            <person name="Probst A.J."/>
            <person name="Ladd B."/>
            <person name="Jarett J.K."/>
            <person name="Geller-Mcgrath D.E."/>
            <person name="Sieber C.M."/>
            <person name="Emerson J.B."/>
            <person name="Anantharaman K."/>
            <person name="Thomas B.C."/>
            <person name="Malmstrom R."/>
            <person name="Stieglmeier M."/>
            <person name="Klingl A."/>
            <person name="Woyke T."/>
            <person name="Ryan C.M."/>
            <person name="Banfield J.F."/>
        </authorList>
    </citation>
    <scope>NUCLEOTIDE SEQUENCE [LARGE SCALE GENOMIC DNA]</scope>
    <source>
        <strain evidence="12">CG11_big_fil_rev_8_21_14_0_20_45_26</strain>
    </source>
</reference>
<dbReference type="GO" id="GO:0003743">
    <property type="term" value="F:translation initiation factor activity"/>
    <property type="evidence" value="ECO:0007669"/>
    <property type="project" value="UniProtKB-UniRule"/>
</dbReference>
<comment type="caution">
    <text evidence="12">The sequence shown here is derived from an EMBL/GenBank/DDBJ whole genome shotgun (WGS) entry which is preliminary data.</text>
</comment>
<dbReference type="InterPro" id="IPR000795">
    <property type="entry name" value="T_Tr_GTP-bd_dom"/>
</dbReference>
<keyword evidence="3 8" id="KW-0396">Initiation factor</keyword>
<dbReference type="NCBIfam" id="TIGR00487">
    <property type="entry name" value="IF-2"/>
    <property type="match status" value="1"/>
</dbReference>
<evidence type="ECO:0000256" key="6">
    <source>
        <dbReference type="ARBA" id="ARBA00023134"/>
    </source>
</evidence>
<dbReference type="Pfam" id="PF11987">
    <property type="entry name" value="IF-2"/>
    <property type="match status" value="1"/>
</dbReference>
<dbReference type="SUPFAM" id="SSF50447">
    <property type="entry name" value="Translation proteins"/>
    <property type="match status" value="2"/>
</dbReference>
<dbReference type="Proteomes" id="UP000230859">
    <property type="component" value="Unassembled WGS sequence"/>
</dbReference>
<dbReference type="InterPro" id="IPR005225">
    <property type="entry name" value="Small_GTP-bd"/>
</dbReference>